<dbReference type="Proteomes" id="UP000190286">
    <property type="component" value="Unassembled WGS sequence"/>
</dbReference>
<keyword evidence="1" id="KW-0732">Signal</keyword>
<evidence type="ECO:0000256" key="1">
    <source>
        <dbReference type="SAM" id="SignalP"/>
    </source>
</evidence>
<feature type="signal peptide" evidence="1">
    <location>
        <begin position="1"/>
        <end position="22"/>
    </location>
</feature>
<dbReference type="EMBL" id="FUYF01000011">
    <property type="protein sequence ID" value="SKA89523.1"/>
    <property type="molecule type" value="Genomic_DNA"/>
</dbReference>
<accession>A0A1T4XJD2</accession>
<dbReference type="GeneID" id="93338390"/>
<dbReference type="PROSITE" id="PS51257">
    <property type="entry name" value="PROKAR_LIPOPROTEIN"/>
    <property type="match status" value="1"/>
</dbReference>
<dbReference type="OrthoDB" id="1854535at2"/>
<dbReference type="AlphaFoldDB" id="A0A1T4XJD2"/>
<name>A0A1T4XJD2_9FIRM</name>
<dbReference type="SUPFAM" id="SSF69304">
    <property type="entry name" value="Tricorn protease N-terminal domain"/>
    <property type="match status" value="1"/>
</dbReference>
<sequence>MRNRHLAAIPLAALLLTACASATDTTPLTTPTPEPTATATPTPAAGDFAWLNRHDSSFNSGDAYYEMVYRNHGGLLLKTDYATAAQTVVCTVPGCTHDSADCPAWFPGRYRYYCPFVADGAVYVLNAPVFHTDQTWEEYREEYLTPRLDSTDLTPEELEAHYYGLWQQQSAAPQVYRLTDDGKTCIDLPAECVDYVFDFCDDAALYGTMTSGNNGQNTKAVRVDLTTGALQSVPLEPTEYFVTCYDGALLTVRYVTDAPLPDDFEQFRAAVQSATVEFDRYDPRTGERRKLIERPYNIADERLSGYLGTHNGKLYFEEREALQDGGYNRGALQEYDPADGSTATVWDAPTAGSNMRDYQDTYTNVLPARGSRAEDWLWLYGTDGAVGGNRCYLMNAATRELVPITQRMKNYAYNIPPSRLAQTADGRWLLWTESNDENEYVAYGLIAPDDFAAGSTDYTPVEMWAG</sequence>
<evidence type="ECO:0000313" key="3">
    <source>
        <dbReference type="Proteomes" id="UP000190286"/>
    </source>
</evidence>
<feature type="chain" id="PRO_5012617271" description="Lipoprotein" evidence="1">
    <location>
        <begin position="23"/>
        <end position="466"/>
    </location>
</feature>
<protein>
    <recommendedName>
        <fullName evidence="4">Lipoprotein</fullName>
    </recommendedName>
</protein>
<evidence type="ECO:0008006" key="4">
    <source>
        <dbReference type="Google" id="ProtNLM"/>
    </source>
</evidence>
<evidence type="ECO:0000313" key="2">
    <source>
        <dbReference type="EMBL" id="SKA89523.1"/>
    </source>
</evidence>
<gene>
    <name evidence="2" type="ORF">SAMN02745178_01937</name>
</gene>
<keyword evidence="3" id="KW-1185">Reference proteome</keyword>
<dbReference type="RefSeq" id="WP_078784839.1">
    <property type="nucleotide sequence ID" value="NZ_FUYF01000011.1"/>
</dbReference>
<reference evidence="2 3" key="1">
    <citation type="submission" date="2017-02" db="EMBL/GenBank/DDBJ databases">
        <authorList>
            <person name="Peterson S.W."/>
        </authorList>
    </citation>
    <scope>NUCLEOTIDE SEQUENCE [LARGE SCALE GENOMIC DNA]</scope>
    <source>
        <strain evidence="2 3">ATCC 27749</strain>
    </source>
</reference>
<proteinExistence type="predicted"/>
<organism evidence="2 3">
    <name type="scientific">Gemmiger formicilis</name>
    <dbReference type="NCBI Taxonomy" id="745368"/>
    <lineage>
        <taxon>Bacteria</taxon>
        <taxon>Bacillati</taxon>
        <taxon>Bacillota</taxon>
        <taxon>Clostridia</taxon>
        <taxon>Eubacteriales</taxon>
        <taxon>Gemmiger</taxon>
    </lineage>
</organism>